<keyword evidence="9 13" id="KW-0460">Magnesium</keyword>
<evidence type="ECO:0000259" key="15">
    <source>
        <dbReference type="SMART" id="SM00891"/>
    </source>
</evidence>
<dbReference type="SMART" id="SM00891">
    <property type="entry name" value="ERCC4"/>
    <property type="match status" value="1"/>
</dbReference>
<keyword evidence="7 13" id="KW-0227">DNA damage</keyword>
<dbReference type="GO" id="GO:0003677">
    <property type="term" value="F:DNA binding"/>
    <property type="evidence" value="ECO:0007669"/>
    <property type="project" value="UniProtKB-UniRule"/>
</dbReference>
<comment type="subunit">
    <text evidence="13">Interacts with EME1.</text>
</comment>
<evidence type="ECO:0000256" key="4">
    <source>
        <dbReference type="ARBA" id="ARBA00022722"/>
    </source>
</evidence>
<dbReference type="PANTHER" id="PTHR13451">
    <property type="entry name" value="CLASS II CROSSOVER JUNCTION ENDONUCLEASE MUS81"/>
    <property type="match status" value="1"/>
</dbReference>
<dbReference type="InterPro" id="IPR011335">
    <property type="entry name" value="Restrct_endonuc-II-like"/>
</dbReference>
<keyword evidence="4 13" id="KW-0540">Nuclease</keyword>
<dbReference type="eggNOG" id="KOG2379">
    <property type="taxonomic scope" value="Eukaryota"/>
</dbReference>
<dbReference type="KEGG" id="sre:PTSG_12964"/>
<dbReference type="GO" id="GO:0006308">
    <property type="term" value="P:DNA catabolic process"/>
    <property type="evidence" value="ECO:0007669"/>
    <property type="project" value="UniProtKB-UniRule"/>
</dbReference>
<accession>F2UNL8</accession>
<feature type="compositionally biased region" description="Acidic residues" evidence="14">
    <location>
        <begin position="14"/>
        <end position="34"/>
    </location>
</feature>
<dbReference type="PANTHER" id="PTHR13451:SF0">
    <property type="entry name" value="CROSSOVER JUNCTION ENDONUCLEASE MUS81"/>
    <property type="match status" value="1"/>
</dbReference>
<keyword evidence="6 13" id="KW-0255">Endonuclease</keyword>
<dbReference type="GO" id="GO:0048257">
    <property type="term" value="F:3'-flap endonuclease activity"/>
    <property type="evidence" value="ECO:0007669"/>
    <property type="project" value="TreeGrafter"/>
</dbReference>
<evidence type="ECO:0000313" key="17">
    <source>
        <dbReference type="Proteomes" id="UP000007799"/>
    </source>
</evidence>
<evidence type="ECO:0000256" key="6">
    <source>
        <dbReference type="ARBA" id="ARBA00022759"/>
    </source>
</evidence>
<keyword evidence="10 13" id="KW-0233">DNA recombination</keyword>
<evidence type="ECO:0000256" key="3">
    <source>
        <dbReference type="ARBA" id="ARBA00010015"/>
    </source>
</evidence>
<dbReference type="AlphaFoldDB" id="F2UNL8"/>
<evidence type="ECO:0000256" key="12">
    <source>
        <dbReference type="ARBA" id="ARBA00023242"/>
    </source>
</evidence>
<evidence type="ECO:0000256" key="14">
    <source>
        <dbReference type="SAM" id="MobiDB-lite"/>
    </source>
</evidence>
<organism evidence="17">
    <name type="scientific">Salpingoeca rosetta (strain ATCC 50818 / BSB-021)</name>
    <dbReference type="NCBI Taxonomy" id="946362"/>
    <lineage>
        <taxon>Eukaryota</taxon>
        <taxon>Choanoflagellata</taxon>
        <taxon>Craspedida</taxon>
        <taxon>Salpingoecidae</taxon>
        <taxon>Salpingoeca</taxon>
    </lineage>
</organism>
<dbReference type="InterPro" id="IPR033309">
    <property type="entry name" value="Mus81"/>
</dbReference>
<dbReference type="GO" id="GO:0000727">
    <property type="term" value="P:double-strand break repair via break-induced replication"/>
    <property type="evidence" value="ECO:0007669"/>
    <property type="project" value="UniProtKB-UniRule"/>
</dbReference>
<dbReference type="Gene3D" id="3.40.50.10130">
    <property type="match status" value="1"/>
</dbReference>
<feature type="compositionally biased region" description="Low complexity" evidence="14">
    <location>
        <begin position="198"/>
        <end position="210"/>
    </location>
</feature>
<keyword evidence="8 13" id="KW-0378">Hydrolase</keyword>
<dbReference type="GO" id="GO:0031573">
    <property type="term" value="P:mitotic intra-S DNA damage checkpoint signaling"/>
    <property type="evidence" value="ECO:0007669"/>
    <property type="project" value="TreeGrafter"/>
</dbReference>
<evidence type="ECO:0000256" key="2">
    <source>
        <dbReference type="ARBA" id="ARBA00004123"/>
    </source>
</evidence>
<evidence type="ECO:0000256" key="13">
    <source>
        <dbReference type="RuleBase" id="RU369042"/>
    </source>
</evidence>
<feature type="domain" description="ERCC4" evidence="15">
    <location>
        <begin position="337"/>
        <end position="445"/>
    </location>
</feature>
<evidence type="ECO:0000256" key="9">
    <source>
        <dbReference type="ARBA" id="ARBA00022842"/>
    </source>
</evidence>
<dbReference type="GO" id="GO:0000712">
    <property type="term" value="P:resolution of meiotic recombination intermediates"/>
    <property type="evidence" value="ECO:0007669"/>
    <property type="project" value="TreeGrafter"/>
</dbReference>
<dbReference type="GO" id="GO:0046872">
    <property type="term" value="F:metal ion binding"/>
    <property type="evidence" value="ECO:0007669"/>
    <property type="project" value="UniProtKB-UniRule"/>
</dbReference>
<dbReference type="GO" id="GO:0005634">
    <property type="term" value="C:nucleus"/>
    <property type="evidence" value="ECO:0007669"/>
    <property type="project" value="UniProtKB-SubCell"/>
</dbReference>
<comment type="function">
    <text evidence="13">Interacts with EME1 to form a DNA structure-specific endonuclease with substrate preference for branched DNA structures with a 5'-end at the branch nick. Typical substrates include 3'-flap structures, D-loops, replication forks and nicked Holliday junctions. May be required in mitosis for the processing of stalled or collapsed replication fork intermediates. May be required in meiosis for the repair of meiosis-specific double strand breaks subsequent to single-end invasion (SEI).</text>
</comment>
<proteinExistence type="inferred from homology"/>
<dbReference type="Pfam" id="PF02732">
    <property type="entry name" value="ERCC4"/>
    <property type="match status" value="1"/>
</dbReference>
<name>F2UNL8_SALR5</name>
<dbReference type="GO" id="GO:0008821">
    <property type="term" value="F:crossover junction DNA endonuclease activity"/>
    <property type="evidence" value="ECO:0007669"/>
    <property type="project" value="UniProtKB-UniRule"/>
</dbReference>
<dbReference type="Gene3D" id="1.10.150.670">
    <property type="entry name" value="Crossover junction endonuclease EME1, DNA-binding domain"/>
    <property type="match status" value="1"/>
</dbReference>
<comment type="similarity">
    <text evidence="3 13">Belongs to the XPF family.</text>
</comment>
<evidence type="ECO:0000256" key="7">
    <source>
        <dbReference type="ARBA" id="ARBA00022763"/>
    </source>
</evidence>
<dbReference type="RefSeq" id="XP_004989308.1">
    <property type="nucleotide sequence ID" value="XM_004989251.1"/>
</dbReference>
<dbReference type="Proteomes" id="UP000007799">
    <property type="component" value="Unassembled WGS sequence"/>
</dbReference>
<keyword evidence="17" id="KW-1185">Reference proteome</keyword>
<evidence type="ECO:0000256" key="10">
    <source>
        <dbReference type="ARBA" id="ARBA00023172"/>
    </source>
</evidence>
<dbReference type="InParanoid" id="F2UNL8"/>
<evidence type="ECO:0000256" key="11">
    <source>
        <dbReference type="ARBA" id="ARBA00023204"/>
    </source>
</evidence>
<dbReference type="SUPFAM" id="SSF52980">
    <property type="entry name" value="Restriction endonuclease-like"/>
    <property type="match status" value="1"/>
</dbReference>
<dbReference type="FunFam" id="3.40.50.10130:FF:000003">
    <property type="entry name" value="Crossover junction endonuclease MUS81"/>
    <property type="match status" value="1"/>
</dbReference>
<feature type="region of interest" description="Disordered" evidence="14">
    <location>
        <begin position="179"/>
        <end position="280"/>
    </location>
</feature>
<protein>
    <recommendedName>
        <fullName evidence="13">Crossover junction endonuclease MUS81</fullName>
        <ecNumber evidence="13">3.1.22.-</ecNumber>
    </recommendedName>
</protein>
<comment type="cofactor">
    <cofactor evidence="1 13">
        <name>Mg(2+)</name>
        <dbReference type="ChEBI" id="CHEBI:18420"/>
    </cofactor>
</comment>
<dbReference type="InterPro" id="IPR006166">
    <property type="entry name" value="ERCC4_domain"/>
</dbReference>
<dbReference type="CDD" id="cd20074">
    <property type="entry name" value="XPF_nuclease_Mus81"/>
    <property type="match status" value="1"/>
</dbReference>
<sequence>MLIDDDYDDHHADDSDDSDHDNDGDDGDDDDQTEDGVMGRGKRDNNSKRSCLEDGKDDGGSRSGGIADSTNNDTLHDDNSCDWFTDDDGHGENSGVPRGADTNHDDMPNDTTADTTLPHTPLQLSLCDDGAGPMFSPFSPLDADNLSAFASHATPASSTKRYEQLSLSARIRRRAGICAEASPTLPQRSRTRSKYKSAAKTAAASTKTVALNRRRRIVSSSDEDDDHDRDDVHELESDHVHGNHDNPGGDDGTTDDDGVTRTPAPMEAIHSTSTPHATISRVVQLRNNTRLRTVTASSSSPTTTSVAAALGDVDSPTASGRTTASAFVLQPGAFDIVLLVDVMEHTGSRRDKGIIQKRLSDLGVACEVRKLSVGDFIWIARERTSPVLGQLHPPPRREIALDYVVERKRIDDLASSIMDGRFSEQKRRLAACTAKHPIYLIEHYGRGDSARLPAATLRQAVDNAYCQGFFVKETASLNATVAYLTLVTRFLEQSMQQRPAIARGRGARALLKNFPSAHVGDEFGEFNESNVKSPEMTASQMLMTQLMHISGLTQEKAVAIVSRYPTMAAITKAAHEQELQKTLAAMEFTTRQGTTRKIGPTLARVIARLYGAA</sequence>
<dbReference type="STRING" id="946362.F2UNL8"/>
<dbReference type="GeneID" id="16069852"/>
<keyword evidence="11 13" id="KW-0234">DNA repair</keyword>
<dbReference type="EMBL" id="GL832984">
    <property type="protein sequence ID" value="EGD79223.1"/>
    <property type="molecule type" value="Genomic_DNA"/>
</dbReference>
<gene>
    <name evidence="16" type="ORF">PTSG_12964</name>
</gene>
<feature type="region of interest" description="Disordered" evidence="14">
    <location>
        <begin position="1"/>
        <end position="121"/>
    </location>
</feature>
<dbReference type="OrthoDB" id="5963188at2759"/>
<comment type="subcellular location">
    <subcellularLocation>
        <location evidence="2 13">Nucleus</location>
    </subcellularLocation>
</comment>
<feature type="compositionally biased region" description="Basic and acidic residues" evidence="14">
    <location>
        <begin position="41"/>
        <end position="60"/>
    </location>
</feature>
<evidence type="ECO:0000256" key="8">
    <source>
        <dbReference type="ARBA" id="ARBA00022801"/>
    </source>
</evidence>
<dbReference type="GO" id="GO:0048476">
    <property type="term" value="C:Holliday junction resolvase complex"/>
    <property type="evidence" value="ECO:0007669"/>
    <property type="project" value="UniProtKB-UniRule"/>
</dbReference>
<dbReference type="InterPro" id="IPR042530">
    <property type="entry name" value="EME1/EME2_C"/>
</dbReference>
<reference evidence="16" key="1">
    <citation type="submission" date="2009-08" db="EMBL/GenBank/DDBJ databases">
        <title>Annotation of Salpingoeca rosetta.</title>
        <authorList>
            <consortium name="The Broad Institute Genome Sequencing Platform"/>
            <person name="Russ C."/>
            <person name="Cuomo C."/>
            <person name="Burger G."/>
            <person name="Gray M.W."/>
            <person name="Holland P.W.H."/>
            <person name="King N."/>
            <person name="Lang F.B.F."/>
            <person name="Roger A.J."/>
            <person name="Ruiz-Trillo I."/>
            <person name="Young S.K."/>
            <person name="Zeng Q."/>
            <person name="Gargeya S."/>
            <person name="Alvarado L."/>
            <person name="Berlin A."/>
            <person name="Chapman S.B."/>
            <person name="Chen Z."/>
            <person name="Freedman E."/>
            <person name="Gellesch M."/>
            <person name="Goldberg J."/>
            <person name="Griggs A."/>
            <person name="Gujja S."/>
            <person name="Heilman E."/>
            <person name="Heiman D."/>
            <person name="Howarth C."/>
            <person name="Mehta T."/>
            <person name="Neiman D."/>
            <person name="Pearson M."/>
            <person name="Roberts A."/>
            <person name="Saif S."/>
            <person name="Shea T."/>
            <person name="Shenoy N."/>
            <person name="Sisk P."/>
            <person name="Stolte C."/>
            <person name="Sykes S."/>
            <person name="White J."/>
            <person name="Yandava C."/>
            <person name="Haas B."/>
            <person name="Nusbaum C."/>
            <person name="Birren B."/>
        </authorList>
    </citation>
    <scope>NUCLEOTIDE SEQUENCE [LARGE SCALE GENOMIC DNA]</scope>
    <source>
        <strain evidence="16">ATCC 50818</strain>
    </source>
</reference>
<keyword evidence="5 13" id="KW-0479">Metal-binding</keyword>
<feature type="compositionally biased region" description="Polar residues" evidence="14">
    <location>
        <begin position="109"/>
        <end position="118"/>
    </location>
</feature>
<dbReference type="EC" id="3.1.22.-" evidence="13"/>
<evidence type="ECO:0000256" key="5">
    <source>
        <dbReference type="ARBA" id="ARBA00022723"/>
    </source>
</evidence>
<dbReference type="InterPro" id="IPR047416">
    <property type="entry name" value="XPF_nuclease_Mus81"/>
</dbReference>
<evidence type="ECO:0000313" key="16">
    <source>
        <dbReference type="EMBL" id="EGD79223.1"/>
    </source>
</evidence>
<evidence type="ECO:0000256" key="1">
    <source>
        <dbReference type="ARBA" id="ARBA00001946"/>
    </source>
</evidence>
<feature type="compositionally biased region" description="Basic and acidic residues" evidence="14">
    <location>
        <begin position="229"/>
        <end position="244"/>
    </location>
</feature>
<keyword evidence="12 13" id="KW-0539">Nucleus</keyword>